<feature type="region of interest" description="Disordered" evidence="9">
    <location>
        <begin position="222"/>
        <end position="287"/>
    </location>
</feature>
<evidence type="ECO:0000256" key="8">
    <source>
        <dbReference type="ARBA" id="ARBA00023242"/>
    </source>
</evidence>
<dbReference type="AlphaFoldDB" id="A0A0B1PG94"/>
<feature type="compositionally biased region" description="Polar residues" evidence="9">
    <location>
        <begin position="222"/>
        <end position="237"/>
    </location>
</feature>
<proteinExistence type="inferred from homology"/>
<protein>
    <recommendedName>
        <fullName evidence="4">rRNA-processing protein EFG1</fullName>
    </recommendedName>
    <alternativeName>
        <fullName evidence="5">rRNA-processing protein efg1</fullName>
    </alternativeName>
</protein>
<comment type="function">
    <text evidence="1">Involved in rRNA processing.</text>
</comment>
<dbReference type="GO" id="GO:0000462">
    <property type="term" value="P:maturation of SSU-rRNA from tricistronic rRNA transcript (SSU-rRNA, 5.8S rRNA, LSU-rRNA)"/>
    <property type="evidence" value="ECO:0007669"/>
    <property type="project" value="TreeGrafter"/>
</dbReference>
<evidence type="ECO:0000256" key="9">
    <source>
        <dbReference type="SAM" id="MobiDB-lite"/>
    </source>
</evidence>
<dbReference type="EMBL" id="JNVN01000211">
    <property type="protein sequence ID" value="KHJ35896.1"/>
    <property type="molecule type" value="Genomic_DNA"/>
</dbReference>
<gene>
    <name evidence="10" type="ORF">EV44_g3021</name>
</gene>
<evidence type="ECO:0000313" key="11">
    <source>
        <dbReference type="Proteomes" id="UP000030854"/>
    </source>
</evidence>
<accession>A0A0B1PG94</accession>
<evidence type="ECO:0000256" key="3">
    <source>
        <dbReference type="ARBA" id="ARBA00006916"/>
    </source>
</evidence>
<dbReference type="InterPro" id="IPR019310">
    <property type="entry name" value="Efg1"/>
</dbReference>
<comment type="similarity">
    <text evidence="3">Belongs to the EFG1 family.</text>
</comment>
<evidence type="ECO:0000256" key="1">
    <source>
        <dbReference type="ARBA" id="ARBA00002773"/>
    </source>
</evidence>
<keyword evidence="11" id="KW-1185">Reference proteome</keyword>
<dbReference type="PANTHER" id="PTHR33911">
    <property type="entry name" value="RRNA-PROCESSING PROTEIN EFG1"/>
    <property type="match status" value="1"/>
</dbReference>
<feature type="compositionally biased region" description="Acidic residues" evidence="9">
    <location>
        <begin position="277"/>
        <end position="287"/>
    </location>
</feature>
<feature type="compositionally biased region" description="Basic and acidic residues" evidence="9">
    <location>
        <begin position="263"/>
        <end position="276"/>
    </location>
</feature>
<dbReference type="PANTHER" id="PTHR33911:SF1">
    <property type="entry name" value="RRNA-PROCESSING PROTEIN EFG1"/>
    <property type="match status" value="1"/>
</dbReference>
<dbReference type="Proteomes" id="UP000030854">
    <property type="component" value="Unassembled WGS sequence"/>
</dbReference>
<comment type="subcellular location">
    <subcellularLocation>
        <location evidence="2">Nucleus</location>
        <location evidence="2">Nucleolus</location>
    </subcellularLocation>
</comment>
<evidence type="ECO:0000256" key="2">
    <source>
        <dbReference type="ARBA" id="ARBA00004604"/>
    </source>
</evidence>
<evidence type="ECO:0000256" key="7">
    <source>
        <dbReference type="ARBA" id="ARBA00023054"/>
    </source>
</evidence>
<evidence type="ECO:0000256" key="5">
    <source>
        <dbReference type="ARBA" id="ARBA00019827"/>
    </source>
</evidence>
<dbReference type="STRING" id="52586.A0A0B1PG94"/>
<dbReference type="GO" id="GO:0005730">
    <property type="term" value="C:nucleolus"/>
    <property type="evidence" value="ECO:0007669"/>
    <property type="project" value="UniProtKB-SubCell"/>
</dbReference>
<organism evidence="10 11">
    <name type="scientific">Uncinula necator</name>
    <name type="common">Grape powdery mildew</name>
    <dbReference type="NCBI Taxonomy" id="52586"/>
    <lineage>
        <taxon>Eukaryota</taxon>
        <taxon>Fungi</taxon>
        <taxon>Dikarya</taxon>
        <taxon>Ascomycota</taxon>
        <taxon>Pezizomycotina</taxon>
        <taxon>Leotiomycetes</taxon>
        <taxon>Erysiphales</taxon>
        <taxon>Erysiphaceae</taxon>
        <taxon>Erysiphe</taxon>
    </lineage>
</organism>
<keyword evidence="7" id="KW-0175">Coiled coil</keyword>
<evidence type="ECO:0000313" key="10">
    <source>
        <dbReference type="EMBL" id="KHJ35896.1"/>
    </source>
</evidence>
<dbReference type="Pfam" id="PF10153">
    <property type="entry name" value="Efg1"/>
    <property type="match status" value="1"/>
</dbReference>
<evidence type="ECO:0000256" key="6">
    <source>
        <dbReference type="ARBA" id="ARBA00022552"/>
    </source>
</evidence>
<dbReference type="InterPro" id="IPR050786">
    <property type="entry name" value="EFG1_rRNA-proc"/>
</dbReference>
<evidence type="ECO:0000256" key="4">
    <source>
        <dbReference type="ARBA" id="ARBA00018689"/>
    </source>
</evidence>
<dbReference type="GO" id="GO:0030688">
    <property type="term" value="C:preribosome, small subunit precursor"/>
    <property type="evidence" value="ECO:0007669"/>
    <property type="project" value="TreeGrafter"/>
</dbReference>
<sequence length="287" mass="33396">MYSKGKHDFDANNQNVHESRHFQVYGKNLKLNKKRRSQEQNSHIIKSSSSINAIKKKLRDVNRRLGRPETISAEMQVEFERARDAYQLELNAAIAEKTRQRMIKKYHMVRFFERQKASRMIKRIRKHMLAANSIDEVHSLEKQLHGAEVDLNYTLYHPLSETYISLYPRNKSSAEECNSNQDIFKKKPPIWYEIEKAMVNGSLEEIRHRMSAKQVLFSKSNFESSSHTSKQGNTGNSAGLDHDKNKSKYRKVRIESALSTASKSHESFNIEHASDDKDNDSDGDFFE</sequence>
<comment type="caution">
    <text evidence="10">The sequence shown here is derived from an EMBL/GenBank/DDBJ whole genome shotgun (WGS) entry which is preliminary data.</text>
</comment>
<keyword evidence="8" id="KW-0539">Nucleus</keyword>
<dbReference type="OMA" id="KCMEEGT"/>
<dbReference type="HOGENOM" id="CLU_066912_0_0_1"/>
<keyword evidence="6" id="KW-0698">rRNA processing</keyword>
<name>A0A0B1PG94_UNCNE</name>
<reference evidence="10 11" key="1">
    <citation type="journal article" date="2014" name="BMC Genomics">
        <title>Adaptive genomic structural variation in the grape powdery mildew pathogen, Erysiphe necator.</title>
        <authorList>
            <person name="Jones L."/>
            <person name="Riaz S."/>
            <person name="Morales-Cruz A."/>
            <person name="Amrine K.C."/>
            <person name="McGuire B."/>
            <person name="Gubler W.D."/>
            <person name="Walker M.A."/>
            <person name="Cantu D."/>
        </authorList>
    </citation>
    <scope>NUCLEOTIDE SEQUENCE [LARGE SCALE GENOMIC DNA]</scope>
    <source>
        <strain evidence="11">c</strain>
    </source>
</reference>